<reference evidence="10" key="1">
    <citation type="submission" date="2022-11" db="UniProtKB">
        <authorList>
            <consortium name="WormBaseParasite"/>
        </authorList>
    </citation>
    <scope>IDENTIFICATION</scope>
</reference>
<evidence type="ECO:0000259" key="8">
    <source>
        <dbReference type="SMART" id="SM01403"/>
    </source>
</evidence>
<dbReference type="SUPFAM" id="SSF54999">
    <property type="entry name" value="Ribosomal protein S10"/>
    <property type="match status" value="1"/>
</dbReference>
<evidence type="ECO:0000256" key="7">
    <source>
        <dbReference type="ARBA" id="ARBA00035544"/>
    </source>
</evidence>
<evidence type="ECO:0000256" key="3">
    <source>
        <dbReference type="ARBA" id="ARBA00022980"/>
    </source>
</evidence>
<dbReference type="SMART" id="SM01403">
    <property type="entry name" value="Ribosomal_S10"/>
    <property type="match status" value="1"/>
</dbReference>
<dbReference type="WBParaSite" id="PSAMB.scaffold288size58989.g4215.t1">
    <property type="protein sequence ID" value="PSAMB.scaffold288size58989.g4215.t1"/>
    <property type="gene ID" value="PSAMB.scaffold288size58989.g4215"/>
</dbReference>
<keyword evidence="9" id="KW-1185">Reference proteome</keyword>
<evidence type="ECO:0000313" key="9">
    <source>
        <dbReference type="Proteomes" id="UP000887566"/>
    </source>
</evidence>
<feature type="domain" description="Small ribosomal subunit protein uS10" evidence="8">
    <location>
        <begin position="67"/>
        <end position="159"/>
    </location>
</feature>
<dbReference type="PANTHER" id="PTHR13334:SF4">
    <property type="entry name" value="SMALL RIBOSOMAL SUBUNIT PROTEIN US10M"/>
    <property type="match status" value="1"/>
</dbReference>
<keyword evidence="3" id="KW-0689">Ribosomal protein</keyword>
<evidence type="ECO:0000313" key="10">
    <source>
        <dbReference type="WBParaSite" id="PSAMB.scaffold288size58989.g4215.t1"/>
    </source>
</evidence>
<sequence>MLRQGMWKGAKLCRSAVASMSSQAMRQRPAAQLLRREWPRVWQACASTRPCSTAASDERDTLFSSIDLELRGHDNSVLDSYITFVQSTCGHLEVEVGAAETLPTIKWLQNVLKSKHVHKKHKVQYETRTNVRRVQLNRLTGSTASSLLEYVQRNLPEAEPDPHPPERIAISKTAIPNRISRLCNASGEPHENLVTVIRDLQISVNLTTESFLTADKPAISGSSTTSLNSRHNRDAATLFTARRIGEDLILSTLPEDRSLVRSVAYGRRLSGLCRLLADRLTNIDVDHLPNVHFFAHSLHEMIVRFDEHLTCLLTDFGSYEELRHLRRAIDRFRSVVVVQLQAFVNEWRVLQQQMIAKCMSDQQKPPSTTASVRYIHSEFKPKGYLLPIPLREKRRIVQQNLVNRRPVVHNREMPDREKKRKQQEHRHVDSLMTTVDRIESRWKELLNSEIQQVLLNSTQQTAPTAQKAHIPHKDAETNTSDWHNSWLRSARDPANRLTQKIIENAVNHIIQDIDDACDQIVENVYAEEIGRR</sequence>
<dbReference type="GO" id="GO:0005763">
    <property type="term" value="C:mitochondrial small ribosomal subunit"/>
    <property type="evidence" value="ECO:0007669"/>
    <property type="project" value="InterPro"/>
</dbReference>
<dbReference type="Pfam" id="PF00338">
    <property type="entry name" value="Ribosomal_S10"/>
    <property type="match status" value="1"/>
</dbReference>
<dbReference type="AlphaFoldDB" id="A0A914W280"/>
<comment type="subcellular location">
    <subcellularLocation>
        <location evidence="1">Mitochondrion</location>
    </subcellularLocation>
</comment>
<dbReference type="Proteomes" id="UP000887566">
    <property type="component" value="Unplaced"/>
</dbReference>
<evidence type="ECO:0000256" key="4">
    <source>
        <dbReference type="ARBA" id="ARBA00023128"/>
    </source>
</evidence>
<evidence type="ECO:0000256" key="5">
    <source>
        <dbReference type="ARBA" id="ARBA00023274"/>
    </source>
</evidence>
<proteinExistence type="inferred from homology"/>
<organism evidence="9 10">
    <name type="scientific">Plectus sambesii</name>
    <dbReference type="NCBI Taxonomy" id="2011161"/>
    <lineage>
        <taxon>Eukaryota</taxon>
        <taxon>Metazoa</taxon>
        <taxon>Ecdysozoa</taxon>
        <taxon>Nematoda</taxon>
        <taxon>Chromadorea</taxon>
        <taxon>Plectida</taxon>
        <taxon>Plectina</taxon>
        <taxon>Plectoidea</taxon>
        <taxon>Plectidae</taxon>
        <taxon>Plectus</taxon>
    </lineage>
</organism>
<keyword evidence="4" id="KW-0496">Mitochondrion</keyword>
<dbReference type="InterPro" id="IPR036838">
    <property type="entry name" value="Ribosomal_uS10_dom_sf"/>
</dbReference>
<comment type="similarity">
    <text evidence="2">Belongs to the universal ribosomal protein uS10 family.</text>
</comment>
<dbReference type="Gene3D" id="3.30.70.600">
    <property type="entry name" value="Ribosomal protein S10 domain"/>
    <property type="match status" value="1"/>
</dbReference>
<name>A0A914W280_9BILA</name>
<accession>A0A914W280</accession>
<keyword evidence="5" id="KW-0687">Ribonucleoprotein</keyword>
<protein>
    <recommendedName>
        <fullName evidence="6">Small ribosomal subunit protein uS10m</fullName>
    </recommendedName>
    <alternativeName>
        <fullName evidence="7">28S ribosomal protein S10, mitochondrial</fullName>
    </alternativeName>
</protein>
<evidence type="ECO:0000256" key="2">
    <source>
        <dbReference type="ARBA" id="ARBA00007102"/>
    </source>
</evidence>
<evidence type="ECO:0000256" key="1">
    <source>
        <dbReference type="ARBA" id="ARBA00004173"/>
    </source>
</evidence>
<evidence type="ECO:0000256" key="6">
    <source>
        <dbReference type="ARBA" id="ARBA00035261"/>
    </source>
</evidence>
<dbReference type="PANTHER" id="PTHR13334">
    <property type="entry name" value="MITOCHONDRIAL 28S RIBOSOMAL PROTEIN S10"/>
    <property type="match status" value="1"/>
</dbReference>
<dbReference type="InterPro" id="IPR027486">
    <property type="entry name" value="Ribosomal_uS10_dom"/>
</dbReference>
<dbReference type="InterPro" id="IPR040055">
    <property type="entry name" value="Ribosomal_uS10m"/>
</dbReference>